<feature type="domain" description="Tr-type G" evidence="14">
    <location>
        <begin position="13"/>
        <end position="226"/>
    </location>
</feature>
<evidence type="ECO:0000259" key="14">
    <source>
        <dbReference type="PROSITE" id="PS51722"/>
    </source>
</evidence>
<dbReference type="InterPro" id="IPR000795">
    <property type="entry name" value="T_Tr_GTP-bd_dom"/>
</dbReference>
<evidence type="ECO:0000256" key="12">
    <source>
        <dbReference type="ARBA" id="ARBA00049370"/>
    </source>
</evidence>
<feature type="active site" description="Phosphoserine intermediate" evidence="13">
    <location>
        <position position="528"/>
    </location>
</feature>
<keyword evidence="10" id="KW-0511">Multifunctional enzyme</keyword>
<dbReference type="GO" id="GO:0005524">
    <property type="term" value="F:ATP binding"/>
    <property type="evidence" value="ECO:0007669"/>
    <property type="project" value="UniProtKB-UniRule"/>
</dbReference>
<dbReference type="SUPFAM" id="SSF50465">
    <property type="entry name" value="EF-Tu/eEF-1alpha/eIF2-gamma C-terminal domain"/>
    <property type="match status" value="1"/>
</dbReference>
<dbReference type="GO" id="GO:0070814">
    <property type="term" value="P:hydrogen sulfide biosynthetic process"/>
    <property type="evidence" value="ECO:0007669"/>
    <property type="project" value="UniProtKB-UniRule"/>
</dbReference>
<keyword evidence="7 13" id="KW-0547">Nucleotide-binding</keyword>
<dbReference type="NCBIfam" id="TIGR00455">
    <property type="entry name" value="apsK"/>
    <property type="match status" value="1"/>
</dbReference>
<dbReference type="AlphaFoldDB" id="A0A8J4M6D0"/>
<protein>
    <recommendedName>
        <fullName evidence="13">Adenylyl-sulfate kinase</fullName>
        <ecNumber evidence="13">2.7.1.25</ecNumber>
    </recommendedName>
    <alternativeName>
        <fullName evidence="13">APS kinase</fullName>
    </alternativeName>
    <alternativeName>
        <fullName evidence="13">ATP adenosine-5'-phosphosulfate 3'-phosphotransferase</fullName>
    </alternativeName>
    <alternativeName>
        <fullName evidence="13">Adenosine-5'-phosphosulfate kinase</fullName>
    </alternativeName>
</protein>
<reference evidence="15" key="1">
    <citation type="journal article" date="2020" name="mSystems">
        <title>Genome- and Community-Level Interaction Insights into Carbon Utilization and Element Cycling Functions of Hydrothermarchaeota in Hydrothermal Sediment.</title>
        <authorList>
            <person name="Zhou Z."/>
            <person name="Liu Y."/>
            <person name="Xu W."/>
            <person name="Pan J."/>
            <person name="Luo Z.H."/>
            <person name="Li M."/>
        </authorList>
    </citation>
    <scope>NUCLEOTIDE SEQUENCE</scope>
    <source>
        <strain evidence="15">SpSt-997</strain>
    </source>
</reference>
<comment type="function">
    <text evidence="11">Proposed to provide activated sulfate for transfer to Nod factor. ATP sulfurylase may be the GTPase, regulating ATP sulfurylase activity.</text>
</comment>
<dbReference type="GO" id="GO:0000103">
    <property type="term" value="P:sulfate assimilation"/>
    <property type="evidence" value="ECO:0007669"/>
    <property type="project" value="UniProtKB-UniRule"/>
</dbReference>
<dbReference type="PANTHER" id="PTHR23115">
    <property type="entry name" value="TRANSLATION FACTOR"/>
    <property type="match status" value="1"/>
</dbReference>
<proteinExistence type="inferred from homology"/>
<evidence type="ECO:0000256" key="13">
    <source>
        <dbReference type="HAMAP-Rule" id="MF_00065"/>
    </source>
</evidence>
<evidence type="ECO:0000256" key="7">
    <source>
        <dbReference type="ARBA" id="ARBA00022741"/>
    </source>
</evidence>
<dbReference type="UniPathway" id="UPA00140">
    <property type="reaction ID" value="UER00205"/>
</dbReference>
<evidence type="ECO:0000256" key="8">
    <source>
        <dbReference type="ARBA" id="ARBA00022840"/>
    </source>
</evidence>
<keyword evidence="13" id="KW-0597">Phosphoprotein</keyword>
<keyword evidence="9" id="KW-0342">GTP-binding</keyword>
<evidence type="ECO:0000256" key="6">
    <source>
        <dbReference type="ARBA" id="ARBA00022679"/>
    </source>
</evidence>
<dbReference type="Pfam" id="PF01583">
    <property type="entry name" value="APS_kinase"/>
    <property type="match status" value="1"/>
</dbReference>
<keyword evidence="6 13" id="KW-0808">Transferase</keyword>
<comment type="caution">
    <text evidence="15">The sequence shown here is derived from an EMBL/GenBank/DDBJ whole genome shotgun (WGS) entry which is preliminary data.</text>
</comment>
<dbReference type="InterPro" id="IPR002891">
    <property type="entry name" value="APS"/>
</dbReference>
<evidence type="ECO:0000313" key="15">
    <source>
        <dbReference type="EMBL" id="HGC43229.1"/>
    </source>
</evidence>
<evidence type="ECO:0000256" key="2">
    <source>
        <dbReference type="ARBA" id="ARBA00002357"/>
    </source>
</evidence>
<dbReference type="PROSITE" id="PS51722">
    <property type="entry name" value="G_TR_2"/>
    <property type="match status" value="1"/>
</dbReference>
<keyword evidence="13 15" id="KW-0418">Kinase</keyword>
<comment type="similarity">
    <text evidence="4">In the N-terminal section; belongs to the TRAFAC class translation factor GTPase superfamily. Classic translation factor GTPase family. CysN/NodQ subfamily.</text>
</comment>
<organism evidence="15">
    <name type="scientific">Acidicaldus sp</name>
    <dbReference type="NCBI Taxonomy" id="1872105"/>
    <lineage>
        <taxon>Bacteria</taxon>
        <taxon>Pseudomonadati</taxon>
        <taxon>Pseudomonadota</taxon>
        <taxon>Alphaproteobacteria</taxon>
        <taxon>Acetobacterales</taxon>
        <taxon>Acetobacteraceae</taxon>
        <taxon>Acidicaldus</taxon>
    </lineage>
</organism>
<dbReference type="GO" id="GO:0003924">
    <property type="term" value="F:GTPase activity"/>
    <property type="evidence" value="ECO:0007669"/>
    <property type="project" value="InterPro"/>
</dbReference>
<dbReference type="InterPro" id="IPR009001">
    <property type="entry name" value="Transl_elong_EF1A/Init_IF2_C"/>
</dbReference>
<dbReference type="InterPro" id="IPR059117">
    <property type="entry name" value="APS_kinase_dom"/>
</dbReference>
<name>A0A8J4M6D0_9PROT</name>
<dbReference type="EMBL" id="DTQM01000169">
    <property type="protein sequence ID" value="HGC43229.1"/>
    <property type="molecule type" value="Genomic_DNA"/>
</dbReference>
<sequence>MNVPVSADPAAAAAPTPIVIVGHVDHGKSTLIGRLLFDTDNLQDGRLDAALASSRKRGLGIEWSFLLDSLQAERDQGVTIDATRLPFTLAGRGFVIVDAPGHRQFLRNMITGAAGAAGAVLVVDAAEGVREQTRRHAMLLRLIGVPEVIVVLNKADLLAFDPTRTNAAAAELGALLARLEITPRAIIPVSARDGDNIASRSTRMPWYDGPTLVEALMGLSSPGLPVSGPLRLPIQDVYRQGERRLVVGRIESGRLARGDTVVIGAAGHRAVITAIETWNAPAPEAASAGQSVALVLEPEVVVARGDILYDPAHPPERAMRLATRVFWLRQEPLRVGESFHLRLATAEYPVRVTAIDAVVRIEDLSAQPGDEVPPEGFADITLACAEEVLFDAFRSGGVGGRGVLVDGYQRIVGGAPVLGPARRHDAIFPLDAAVSHAQRAAAKGYRGAVFWLTGLPGAGKSTLARQAEQQLFAEGIDAVVLDGDTLRSGLNADLGFSPREREENVRRTAEVARLMAEAGLVVIVALISPQAAMRAAARRIAGDLFFEIHIAADAAICEARDPKGLYARARKGDLRGFTGTDGSYEVPTAPDLALDTGRLSIAEAAALLLAFISSAIAPVASEARR</sequence>
<dbReference type="NCBIfam" id="NF003013">
    <property type="entry name" value="PRK03846.1"/>
    <property type="match status" value="1"/>
</dbReference>
<evidence type="ECO:0000256" key="1">
    <source>
        <dbReference type="ARBA" id="ARBA00001823"/>
    </source>
</evidence>
<comment type="function">
    <text evidence="13">Catalyzes the synthesis of activated sulfate.</text>
</comment>
<feature type="binding site" evidence="13">
    <location>
        <begin position="454"/>
        <end position="461"/>
    </location>
    <ligand>
        <name>ATP</name>
        <dbReference type="ChEBI" id="CHEBI:30616"/>
    </ligand>
</feature>
<dbReference type="GO" id="GO:0004781">
    <property type="term" value="F:sulfate adenylyltransferase (ATP) activity"/>
    <property type="evidence" value="ECO:0007669"/>
    <property type="project" value="UniProtKB-EC"/>
</dbReference>
<comment type="function">
    <text evidence="2">APS kinase catalyzes the synthesis of activated sulfate.</text>
</comment>
<evidence type="ECO:0000256" key="10">
    <source>
        <dbReference type="ARBA" id="ARBA00023268"/>
    </source>
</evidence>
<evidence type="ECO:0000256" key="4">
    <source>
        <dbReference type="ARBA" id="ARBA00007237"/>
    </source>
</evidence>
<dbReference type="PRINTS" id="PR00315">
    <property type="entry name" value="ELONGATNFCT"/>
</dbReference>
<keyword evidence="8 13" id="KW-0067">ATP-binding</keyword>
<dbReference type="Gene3D" id="2.40.30.10">
    <property type="entry name" value="Translation factors"/>
    <property type="match status" value="2"/>
</dbReference>
<dbReference type="InterPro" id="IPR027417">
    <property type="entry name" value="P-loop_NTPase"/>
</dbReference>
<accession>A0A8J4M6D0</accession>
<comment type="similarity">
    <text evidence="3">In the C-terminal section; belongs to the APS kinase family.</text>
</comment>
<dbReference type="InterPro" id="IPR050100">
    <property type="entry name" value="TRAFAC_GTPase_members"/>
</dbReference>
<comment type="similarity">
    <text evidence="13">Belongs to the APS kinase family.</text>
</comment>
<dbReference type="GO" id="GO:0005525">
    <property type="term" value="F:GTP binding"/>
    <property type="evidence" value="ECO:0007669"/>
    <property type="project" value="UniProtKB-KW"/>
</dbReference>
<dbReference type="GO" id="GO:0004020">
    <property type="term" value="F:adenylylsulfate kinase activity"/>
    <property type="evidence" value="ECO:0007669"/>
    <property type="project" value="UniProtKB-UniRule"/>
</dbReference>
<dbReference type="SUPFAM" id="SSF50447">
    <property type="entry name" value="Translation proteins"/>
    <property type="match status" value="1"/>
</dbReference>
<comment type="subunit">
    <text evidence="5">Sulfate-activating enzymes, NodP and NodQ, may be physically associated.</text>
</comment>
<comment type="catalytic activity">
    <reaction evidence="12">
        <text>sulfate + ATP + H(+) = adenosine 5'-phosphosulfate + diphosphate</text>
        <dbReference type="Rhea" id="RHEA:18133"/>
        <dbReference type="ChEBI" id="CHEBI:15378"/>
        <dbReference type="ChEBI" id="CHEBI:16189"/>
        <dbReference type="ChEBI" id="CHEBI:30616"/>
        <dbReference type="ChEBI" id="CHEBI:33019"/>
        <dbReference type="ChEBI" id="CHEBI:58243"/>
        <dbReference type="EC" id="2.7.7.4"/>
    </reaction>
</comment>
<dbReference type="CDD" id="cd02027">
    <property type="entry name" value="APSK"/>
    <property type="match status" value="1"/>
</dbReference>
<dbReference type="EC" id="2.7.1.25" evidence="13"/>
<evidence type="ECO:0000256" key="3">
    <source>
        <dbReference type="ARBA" id="ARBA00005438"/>
    </source>
</evidence>
<dbReference type="SUPFAM" id="SSF52540">
    <property type="entry name" value="P-loop containing nucleoside triphosphate hydrolases"/>
    <property type="match status" value="2"/>
</dbReference>
<dbReference type="Gene3D" id="3.40.50.300">
    <property type="entry name" value="P-loop containing nucleotide triphosphate hydrolases"/>
    <property type="match status" value="2"/>
</dbReference>
<gene>
    <name evidence="13 15" type="primary">cysC</name>
    <name evidence="15" type="ORF">ENY07_08440</name>
</gene>
<evidence type="ECO:0000256" key="5">
    <source>
        <dbReference type="ARBA" id="ARBA00011760"/>
    </source>
</evidence>
<comment type="catalytic activity">
    <reaction evidence="1 13">
        <text>adenosine 5'-phosphosulfate + ATP = 3'-phosphoadenylyl sulfate + ADP + H(+)</text>
        <dbReference type="Rhea" id="RHEA:24152"/>
        <dbReference type="ChEBI" id="CHEBI:15378"/>
        <dbReference type="ChEBI" id="CHEBI:30616"/>
        <dbReference type="ChEBI" id="CHEBI:58243"/>
        <dbReference type="ChEBI" id="CHEBI:58339"/>
        <dbReference type="ChEBI" id="CHEBI:456216"/>
        <dbReference type="EC" id="2.7.1.25"/>
    </reaction>
</comment>
<dbReference type="Pfam" id="PF00009">
    <property type="entry name" value="GTP_EFTU"/>
    <property type="match status" value="1"/>
</dbReference>
<evidence type="ECO:0000256" key="9">
    <source>
        <dbReference type="ARBA" id="ARBA00023134"/>
    </source>
</evidence>
<dbReference type="InterPro" id="IPR031157">
    <property type="entry name" value="G_TR_CS"/>
</dbReference>
<comment type="pathway">
    <text evidence="13">Sulfur metabolism; hydrogen sulfide biosynthesis; sulfite from sulfate: step 2/3.</text>
</comment>
<evidence type="ECO:0000256" key="11">
    <source>
        <dbReference type="ARBA" id="ARBA00024872"/>
    </source>
</evidence>
<dbReference type="HAMAP" id="MF_00065">
    <property type="entry name" value="Adenylyl_sulf_kinase"/>
    <property type="match status" value="1"/>
</dbReference>
<dbReference type="PROSITE" id="PS00301">
    <property type="entry name" value="G_TR_1"/>
    <property type="match status" value="1"/>
</dbReference>
<dbReference type="InterPro" id="IPR009000">
    <property type="entry name" value="Transl_B-barrel_sf"/>
</dbReference>